<keyword evidence="3" id="KW-0175">Coiled coil</keyword>
<comment type="subcellular location">
    <subcellularLocation>
        <location evidence="2">Cell membrane</location>
        <topology evidence="2">Lipid-anchor</topology>
    </subcellularLocation>
</comment>
<name>A0A2S7KST5_9FLAO</name>
<dbReference type="OrthoDB" id="9770517at2"/>
<dbReference type="SUPFAM" id="SSF56954">
    <property type="entry name" value="Outer membrane efflux proteins (OEP)"/>
    <property type="match status" value="1"/>
</dbReference>
<reference evidence="4 5" key="1">
    <citation type="submission" date="2016-11" db="EMBL/GenBank/DDBJ databases">
        <title>Trade-off between light-utilization and light-protection in marine flavobacteria.</title>
        <authorList>
            <person name="Kumagai Y."/>
        </authorList>
    </citation>
    <scope>NUCLEOTIDE SEQUENCE [LARGE SCALE GENOMIC DNA]</scope>
    <source>
        <strain evidence="4 5">NBRC 107741</strain>
    </source>
</reference>
<evidence type="ECO:0000256" key="3">
    <source>
        <dbReference type="SAM" id="Coils"/>
    </source>
</evidence>
<dbReference type="Gene3D" id="1.20.1600.10">
    <property type="entry name" value="Outer membrane efflux proteins (OEP)"/>
    <property type="match status" value="1"/>
</dbReference>
<organism evidence="4 5">
    <name type="scientific">Aureitalea marina</name>
    <dbReference type="NCBI Taxonomy" id="930804"/>
    <lineage>
        <taxon>Bacteria</taxon>
        <taxon>Pseudomonadati</taxon>
        <taxon>Bacteroidota</taxon>
        <taxon>Flavobacteriia</taxon>
        <taxon>Flavobacteriales</taxon>
        <taxon>Flavobacteriaceae</taxon>
        <taxon>Aureitalea</taxon>
    </lineage>
</organism>
<keyword evidence="5" id="KW-1185">Reference proteome</keyword>
<accession>A0A2S7KST5</accession>
<evidence type="ECO:0008006" key="6">
    <source>
        <dbReference type="Google" id="ProtNLM"/>
    </source>
</evidence>
<gene>
    <name evidence="4" type="ORF">BST85_12875</name>
</gene>
<dbReference type="InterPro" id="IPR010131">
    <property type="entry name" value="MdtP/NodT-like"/>
</dbReference>
<evidence type="ECO:0000313" key="4">
    <source>
        <dbReference type="EMBL" id="PQB05691.1"/>
    </source>
</evidence>
<evidence type="ECO:0000256" key="2">
    <source>
        <dbReference type="RuleBase" id="RU362097"/>
    </source>
</evidence>
<dbReference type="Pfam" id="PF02321">
    <property type="entry name" value="OEP"/>
    <property type="match status" value="2"/>
</dbReference>
<evidence type="ECO:0000256" key="1">
    <source>
        <dbReference type="ARBA" id="ARBA00007613"/>
    </source>
</evidence>
<dbReference type="NCBIfam" id="TIGR01845">
    <property type="entry name" value="outer_NodT"/>
    <property type="match status" value="1"/>
</dbReference>
<keyword evidence="2" id="KW-0564">Palmitate</keyword>
<dbReference type="AlphaFoldDB" id="A0A2S7KST5"/>
<dbReference type="GO" id="GO:0015562">
    <property type="term" value="F:efflux transmembrane transporter activity"/>
    <property type="evidence" value="ECO:0007669"/>
    <property type="project" value="InterPro"/>
</dbReference>
<keyword evidence="2" id="KW-0812">Transmembrane</keyword>
<evidence type="ECO:0000313" key="5">
    <source>
        <dbReference type="Proteomes" id="UP000239800"/>
    </source>
</evidence>
<dbReference type="PROSITE" id="PS51257">
    <property type="entry name" value="PROKAR_LIPOPROTEIN"/>
    <property type="match status" value="1"/>
</dbReference>
<feature type="coiled-coil region" evidence="3">
    <location>
        <begin position="338"/>
        <end position="393"/>
    </location>
</feature>
<proteinExistence type="inferred from homology"/>
<keyword evidence="2" id="KW-1134">Transmembrane beta strand</keyword>
<dbReference type="Proteomes" id="UP000239800">
    <property type="component" value="Unassembled WGS sequence"/>
</dbReference>
<dbReference type="EMBL" id="MQUB01000001">
    <property type="protein sequence ID" value="PQB05691.1"/>
    <property type="molecule type" value="Genomic_DNA"/>
</dbReference>
<sequence length="461" mass="51822">MHRGKNILVLFSFILLTGCRLGQEYQREENISPPVAYNYTAMQSENIADIPWWELYQDGVLTYLIEEALCNNLNLYAAAARVKQAEANLGVVRSNLNPRVNYGAEGSYTFSTIQNQENVSAFVPISYQVDLWGRFRNLNDAAFQSYLASEEAYRNVTITLISSVANAYFLLRDLDNRLVISQNTAESWKDNLDIITARNRAGLISEVDVNQAIIQLEEARTLIQTFRRLRQQTENSISILLGSPPFDIPRGELLQDQILPPSPPAGLPSELLDRRPDILVAERSLQAQYYINGATEALQYPSLTLTADLGASFLDPSSAFASLGAQLFGPLFNSGENKKRYEIELARSEELLANYKNSYLNAIREVEDALIAVETYELELESRRTQMESANRALELSWVRYENGVTSYLEILDLQRSSFNSMLSASEAMQLKLSSTVNLYLALGGGWDLSSDEINRNVNSE</sequence>
<dbReference type="PANTHER" id="PTHR30203:SF33">
    <property type="entry name" value="BLR4455 PROTEIN"/>
    <property type="match status" value="1"/>
</dbReference>
<protein>
    <recommendedName>
        <fullName evidence="6">RND transporter</fullName>
    </recommendedName>
</protein>
<comment type="caution">
    <text evidence="4">The sequence shown here is derived from an EMBL/GenBank/DDBJ whole genome shotgun (WGS) entry which is preliminary data.</text>
</comment>
<dbReference type="GO" id="GO:0005886">
    <property type="term" value="C:plasma membrane"/>
    <property type="evidence" value="ECO:0007669"/>
    <property type="project" value="UniProtKB-SubCell"/>
</dbReference>
<dbReference type="InterPro" id="IPR003423">
    <property type="entry name" value="OMP_efflux"/>
</dbReference>
<dbReference type="Gene3D" id="2.20.200.10">
    <property type="entry name" value="Outer membrane efflux proteins (OEP)"/>
    <property type="match status" value="1"/>
</dbReference>
<comment type="similarity">
    <text evidence="1 2">Belongs to the outer membrane factor (OMF) (TC 1.B.17) family.</text>
</comment>
<dbReference type="PANTHER" id="PTHR30203">
    <property type="entry name" value="OUTER MEMBRANE CATION EFFLUX PROTEIN"/>
    <property type="match status" value="1"/>
</dbReference>
<dbReference type="RefSeq" id="WP_104813637.1">
    <property type="nucleotide sequence ID" value="NZ_MQUB01000001.1"/>
</dbReference>
<keyword evidence="2" id="KW-0449">Lipoprotein</keyword>
<keyword evidence="2" id="KW-0472">Membrane</keyword>